<dbReference type="GO" id="GO:0005736">
    <property type="term" value="C:RNA polymerase I complex"/>
    <property type="evidence" value="ECO:0007669"/>
    <property type="project" value="TreeGrafter"/>
</dbReference>
<dbReference type="InParanoid" id="A0A5J5EVC8"/>
<comment type="caution">
    <text evidence="8">The sequence shown here is derived from an EMBL/GenBank/DDBJ whole genome shotgun (WGS) entry which is preliminary data.</text>
</comment>
<evidence type="ECO:0000256" key="3">
    <source>
        <dbReference type="ARBA" id="ARBA00023163"/>
    </source>
</evidence>
<organism evidence="8 9">
    <name type="scientific">Sphaerosporella brunnea</name>
    <dbReference type="NCBI Taxonomy" id="1250544"/>
    <lineage>
        <taxon>Eukaryota</taxon>
        <taxon>Fungi</taxon>
        <taxon>Dikarya</taxon>
        <taxon>Ascomycota</taxon>
        <taxon>Pezizomycotina</taxon>
        <taxon>Pezizomycetes</taxon>
        <taxon>Pezizales</taxon>
        <taxon>Pyronemataceae</taxon>
        <taxon>Sphaerosporella</taxon>
    </lineage>
</organism>
<dbReference type="AlphaFoldDB" id="A0A5J5EVC8"/>
<evidence type="ECO:0000256" key="5">
    <source>
        <dbReference type="RuleBase" id="RU369086"/>
    </source>
</evidence>
<gene>
    <name evidence="8" type="ORF">FN846DRAFT_952589</name>
</gene>
<proteinExistence type="predicted"/>
<protein>
    <recommendedName>
        <fullName evidence="5">DNA-directed RNA polymerase subunit</fullName>
    </recommendedName>
</protein>
<keyword evidence="3 5" id="KW-0804">Transcription</keyword>
<comment type="subcellular location">
    <subcellularLocation>
        <location evidence="1 5">Nucleus</location>
    </subcellularLocation>
</comment>
<keyword evidence="9" id="KW-1185">Reference proteome</keyword>
<name>A0A5J5EVC8_9PEZI</name>
<dbReference type="OrthoDB" id="10250504at2759"/>
<evidence type="ECO:0000313" key="8">
    <source>
        <dbReference type="EMBL" id="KAA8904569.1"/>
    </source>
</evidence>
<feature type="domain" description="RPA43 OB" evidence="7">
    <location>
        <begin position="177"/>
        <end position="276"/>
    </location>
</feature>
<dbReference type="FunCoup" id="A0A5J5EVC8">
    <property type="interactions" value="287"/>
</dbReference>
<evidence type="ECO:0000259" key="7">
    <source>
        <dbReference type="Pfam" id="PF17875"/>
    </source>
</evidence>
<dbReference type="InterPro" id="IPR041178">
    <property type="entry name" value="RPA43_OB"/>
</dbReference>
<feature type="compositionally biased region" description="Basic residues" evidence="6">
    <location>
        <begin position="9"/>
        <end position="22"/>
    </location>
</feature>
<dbReference type="EMBL" id="VXIS01000107">
    <property type="protein sequence ID" value="KAA8904569.1"/>
    <property type="molecule type" value="Genomic_DNA"/>
</dbReference>
<evidence type="ECO:0000256" key="4">
    <source>
        <dbReference type="ARBA" id="ARBA00023242"/>
    </source>
</evidence>
<dbReference type="PANTHER" id="PTHR12709:SF5">
    <property type="entry name" value="DNA-DIRECTED RNA POLYMERASE I SUBUNIT RPA43"/>
    <property type="match status" value="1"/>
</dbReference>
<sequence>MAENTPKPKDKHSSKHKHKHKSKDKDQSAIKKRKRPTSPDAVEVPKKARIEVEKINKTNGGSKSAAVNPSNIPYHLTTVSLYLSLAPRYSYYPEKTFSHLLVRSASSEQAAHLRSLSPITGVQKHHLDPLLMTYYEPVDGVVIAYDNIRFESECGRINAEAPYPHVWTTVDLLVWRPHKGMVLQGYVNLQSASHIGLLVDNTWNVSIPLARIPEGWKYTESDGAEEMEVDEAEETAATAEGSWVNEKGEKVEGQLKFEVESVKAGGSIFIMEGSLLNQGKIKKAVLL</sequence>
<dbReference type="PANTHER" id="PTHR12709">
    <property type="entry name" value="DNA-DIRECTED RNA POLYMERASE II, III"/>
    <property type="match status" value="1"/>
</dbReference>
<evidence type="ECO:0000256" key="6">
    <source>
        <dbReference type="SAM" id="MobiDB-lite"/>
    </source>
</evidence>
<dbReference type="InterPro" id="IPR045113">
    <property type="entry name" value="Rpb7-like"/>
</dbReference>
<comment type="function">
    <text evidence="5">DNA-dependent RNA polymerase which catalyzes the transcription of DNA into RNA using the four ribonucleoside triphosphates as substrates.</text>
</comment>
<dbReference type="Gene3D" id="2.40.50.1060">
    <property type="match status" value="1"/>
</dbReference>
<keyword evidence="2 5" id="KW-0240">DNA-directed RNA polymerase</keyword>
<dbReference type="InterPro" id="IPR036898">
    <property type="entry name" value="RNA_pol_Rpb7-like_N_sf"/>
</dbReference>
<evidence type="ECO:0000313" key="9">
    <source>
        <dbReference type="Proteomes" id="UP000326924"/>
    </source>
</evidence>
<keyword evidence="4 5" id="KW-0539">Nucleus</keyword>
<dbReference type="GO" id="GO:0006362">
    <property type="term" value="P:transcription elongation by RNA polymerase I"/>
    <property type="evidence" value="ECO:0007669"/>
    <property type="project" value="TreeGrafter"/>
</dbReference>
<evidence type="ECO:0000256" key="1">
    <source>
        <dbReference type="ARBA" id="ARBA00004123"/>
    </source>
</evidence>
<dbReference type="Proteomes" id="UP000326924">
    <property type="component" value="Unassembled WGS sequence"/>
</dbReference>
<dbReference type="Pfam" id="PF17875">
    <property type="entry name" value="RPA43_OB"/>
    <property type="match status" value="1"/>
</dbReference>
<dbReference type="GO" id="GO:0006352">
    <property type="term" value="P:DNA-templated transcription initiation"/>
    <property type="evidence" value="ECO:0007669"/>
    <property type="project" value="UniProtKB-UniRule"/>
</dbReference>
<evidence type="ECO:0000256" key="2">
    <source>
        <dbReference type="ARBA" id="ARBA00022478"/>
    </source>
</evidence>
<dbReference type="Gene3D" id="3.30.1490.120">
    <property type="entry name" value="RNA polymerase Rpb7-like, N-terminal domain"/>
    <property type="match status" value="1"/>
</dbReference>
<feature type="region of interest" description="Disordered" evidence="6">
    <location>
        <begin position="1"/>
        <end position="45"/>
    </location>
</feature>
<accession>A0A5J5EVC8</accession>
<reference evidence="8 9" key="1">
    <citation type="submission" date="2019-09" db="EMBL/GenBank/DDBJ databases">
        <title>Draft genome of the ectomycorrhizal ascomycete Sphaerosporella brunnea.</title>
        <authorList>
            <consortium name="DOE Joint Genome Institute"/>
            <person name="Benucci G.M."/>
            <person name="Marozzi G."/>
            <person name="Antonielli L."/>
            <person name="Sanchez S."/>
            <person name="Marco P."/>
            <person name="Wang X."/>
            <person name="Falini L.B."/>
            <person name="Barry K."/>
            <person name="Haridas S."/>
            <person name="Lipzen A."/>
            <person name="Labutti K."/>
            <person name="Grigoriev I.V."/>
            <person name="Murat C."/>
            <person name="Martin F."/>
            <person name="Albertini E."/>
            <person name="Donnini D."/>
            <person name="Bonito G."/>
        </authorList>
    </citation>
    <scope>NUCLEOTIDE SEQUENCE [LARGE SCALE GENOMIC DNA]</scope>
    <source>
        <strain evidence="8 9">Sb_GMNB300</strain>
    </source>
</reference>